<reference evidence="4 5" key="1">
    <citation type="submission" date="2024-02" db="EMBL/GenBank/DDBJ databases">
        <title>Marinospirillum sp. MEB 164 isolated from Lonar lake sediment.</title>
        <authorList>
            <person name="Joshi A."/>
            <person name="Thite S."/>
        </authorList>
    </citation>
    <scope>NUCLEOTIDE SEQUENCE [LARGE SCALE GENOMIC DNA]</scope>
    <source>
        <strain evidence="4 5">MEB164</strain>
    </source>
</reference>
<keyword evidence="5" id="KW-1185">Reference proteome</keyword>
<dbReference type="EMBL" id="JBANFI010000001">
    <property type="protein sequence ID" value="MFK7159496.1"/>
    <property type="molecule type" value="Genomic_DNA"/>
</dbReference>
<feature type="region of interest" description="Disordered" evidence="1">
    <location>
        <begin position="361"/>
        <end position="432"/>
    </location>
</feature>
<feature type="compositionally biased region" description="Low complexity" evidence="1">
    <location>
        <begin position="400"/>
        <end position="427"/>
    </location>
</feature>
<dbReference type="Proteomes" id="UP001621714">
    <property type="component" value="Unassembled WGS sequence"/>
</dbReference>
<dbReference type="SUPFAM" id="SSF52540">
    <property type="entry name" value="P-loop containing nucleoside triphosphate hydrolases"/>
    <property type="match status" value="1"/>
</dbReference>
<accession>A0ABW8PT83</accession>
<dbReference type="InterPro" id="IPR049945">
    <property type="entry name" value="AAA_22"/>
</dbReference>
<dbReference type="PANTHER" id="PTHR35894:SF7">
    <property type="entry name" value="GENERAL SECRETION PATHWAY PROTEIN A-RELATED"/>
    <property type="match status" value="1"/>
</dbReference>
<evidence type="ECO:0000256" key="2">
    <source>
        <dbReference type="SAM" id="Phobius"/>
    </source>
</evidence>
<dbReference type="Gene3D" id="3.30.70.1070">
    <property type="entry name" value="Sporulation related repeat"/>
    <property type="match status" value="1"/>
</dbReference>
<dbReference type="InterPro" id="IPR027417">
    <property type="entry name" value="P-loop_NTPase"/>
</dbReference>
<evidence type="ECO:0000256" key="1">
    <source>
        <dbReference type="SAM" id="MobiDB-lite"/>
    </source>
</evidence>
<dbReference type="Pfam" id="PF13401">
    <property type="entry name" value="AAA_22"/>
    <property type="match status" value="1"/>
</dbReference>
<proteinExistence type="predicted"/>
<feature type="compositionally biased region" description="Low complexity" evidence="1">
    <location>
        <begin position="270"/>
        <end position="281"/>
    </location>
</feature>
<keyword evidence="2" id="KW-1133">Transmembrane helix</keyword>
<dbReference type="PANTHER" id="PTHR35894">
    <property type="entry name" value="GENERAL SECRETION PATHWAY PROTEIN A-RELATED"/>
    <property type="match status" value="1"/>
</dbReference>
<dbReference type="InterPro" id="IPR003593">
    <property type="entry name" value="AAA+_ATPase"/>
</dbReference>
<dbReference type="Pfam" id="PF05036">
    <property type="entry name" value="SPOR"/>
    <property type="match status" value="1"/>
</dbReference>
<organism evidence="4 5">
    <name type="scientific">Marinospirillum alkalitolerans</name>
    <dbReference type="NCBI Taxonomy" id="3123374"/>
    <lineage>
        <taxon>Bacteria</taxon>
        <taxon>Pseudomonadati</taxon>
        <taxon>Pseudomonadota</taxon>
        <taxon>Gammaproteobacteria</taxon>
        <taxon>Oceanospirillales</taxon>
        <taxon>Oceanospirillaceae</taxon>
        <taxon>Marinospirillum</taxon>
    </lineage>
</organism>
<feature type="transmembrane region" description="Helical" evidence="2">
    <location>
        <begin position="291"/>
        <end position="312"/>
    </location>
</feature>
<dbReference type="InterPro" id="IPR007730">
    <property type="entry name" value="SPOR-like_dom"/>
</dbReference>
<feature type="compositionally biased region" description="Pro residues" evidence="1">
    <location>
        <begin position="390"/>
        <end position="399"/>
    </location>
</feature>
<dbReference type="Gene3D" id="3.40.50.300">
    <property type="entry name" value="P-loop containing nucleotide triphosphate hydrolases"/>
    <property type="match status" value="1"/>
</dbReference>
<sequence>MQSWEPSLGGDSTPTDFSQLLSHVQDSAVFYPGRQHGKHLDLLLHLSRYSNLFLLLTGPEGSGKSHLKQRLLNQIDSGVVATSLRGEQVAQANSLLTQLTHQLDLVIPPRAEAEDYCNAIRDFSAQLNEEGGSCLIVIDDAELLEQDALDILLDLANTTPDQRRPHIALFGRHDLFQRLSSEPNASRFEAAGHHLPLHALSEVEARGYLEHRCHSVGIDHLPLDDQQFMRVYKKARGLPGFLNTGIVEELKATQNQPAAPTQDIALAAEKPPAKKAVAQKKSTPKKPAKPLPWIPIGAAVGGLALLTLVFLYQDRLFSTPTPDTSLISRSQEVRQQNWAEINNLDLPALAEPAQVDLTDAAPAPATTEPEPEPATASAPMDSPDDAPPSSSRPPEPLQPVAPAEVTQAATPPAPAARTETRPAPSAAEQPAGFQNQGLKREAWLMERNPNHFALQMMGSLEEASVRQFIQQANQSGLVYFEGRYQGNPWFVVVYGDYANRDAAVAAIPNLPEALRNQRPWARSFASIQNDLRSR</sequence>
<feature type="compositionally biased region" description="Low complexity" evidence="1">
    <location>
        <begin position="361"/>
        <end position="381"/>
    </location>
</feature>
<evidence type="ECO:0000313" key="4">
    <source>
        <dbReference type="EMBL" id="MFK7159496.1"/>
    </source>
</evidence>
<dbReference type="SMART" id="SM00382">
    <property type="entry name" value="AAA"/>
    <property type="match status" value="1"/>
</dbReference>
<dbReference type="InterPro" id="IPR052026">
    <property type="entry name" value="ExeA_AAA_ATPase_DNA-bind"/>
</dbReference>
<feature type="region of interest" description="Disordered" evidence="1">
    <location>
        <begin position="270"/>
        <end position="290"/>
    </location>
</feature>
<dbReference type="RefSeq" id="WP_405335916.1">
    <property type="nucleotide sequence ID" value="NZ_JBANFI010000001.1"/>
</dbReference>
<feature type="domain" description="SPOR" evidence="3">
    <location>
        <begin position="446"/>
        <end position="523"/>
    </location>
</feature>
<comment type="caution">
    <text evidence="4">The sequence shown here is derived from an EMBL/GenBank/DDBJ whole genome shotgun (WGS) entry which is preliminary data.</text>
</comment>
<dbReference type="InterPro" id="IPR036680">
    <property type="entry name" value="SPOR-like_sf"/>
</dbReference>
<evidence type="ECO:0000313" key="5">
    <source>
        <dbReference type="Proteomes" id="UP001621714"/>
    </source>
</evidence>
<name>A0ABW8PT83_9GAMM</name>
<keyword evidence="2" id="KW-0812">Transmembrane</keyword>
<evidence type="ECO:0000259" key="3">
    <source>
        <dbReference type="PROSITE" id="PS51724"/>
    </source>
</evidence>
<keyword evidence="2" id="KW-0472">Membrane</keyword>
<dbReference type="PROSITE" id="PS51724">
    <property type="entry name" value="SPOR"/>
    <property type="match status" value="1"/>
</dbReference>
<protein>
    <submittedName>
        <fullName evidence="4">AAA family ATPase</fullName>
    </submittedName>
</protein>
<gene>
    <name evidence="4" type="ORF">V6U78_00405</name>
</gene>